<organism evidence="1 2">
    <name type="scientific">Klebsiella phage Menlow</name>
    <dbReference type="NCBI Taxonomy" id="2054273"/>
    <lineage>
        <taxon>Viruses</taxon>
        <taxon>Duplodnaviria</taxon>
        <taxon>Heunggongvirae</taxon>
        <taxon>Uroviricota</taxon>
        <taxon>Caudoviricetes</taxon>
        <taxon>Pantevenvirales</taxon>
        <taxon>Ackermannviridae</taxon>
        <taxon>Taipeivirus</taxon>
        <taxon>Taipeivirus menlow</taxon>
    </lineage>
</organism>
<keyword evidence="2" id="KW-1185">Reference proteome</keyword>
<proteinExistence type="predicted"/>
<evidence type="ECO:0000313" key="1">
    <source>
        <dbReference type="EMBL" id="AUG87767.1"/>
    </source>
</evidence>
<accession>A0A2H5BN71</accession>
<sequence>MSAIDIVRAVLDGDIENATAECGMELDARREELIAQGTEYVLNSLGDDLSTGAE</sequence>
<name>A0A2H5BN71_9CAUD</name>
<evidence type="ECO:0000313" key="2">
    <source>
        <dbReference type="Proteomes" id="UP000241701"/>
    </source>
</evidence>
<dbReference type="Proteomes" id="UP000241701">
    <property type="component" value="Segment"/>
</dbReference>
<dbReference type="EMBL" id="MG428990">
    <property type="protein sequence ID" value="AUG87767.1"/>
    <property type="molecule type" value="Genomic_DNA"/>
</dbReference>
<gene>
    <name evidence="1" type="ORF">CPT_Menlow_066</name>
</gene>
<protein>
    <submittedName>
        <fullName evidence="1">Uncharacterized protein</fullName>
    </submittedName>
</protein>
<reference evidence="2" key="1">
    <citation type="submission" date="2017-11" db="EMBL/GenBank/DDBJ databases">
        <title>Complete Genome of Klebsiella pneumoniae Myophage Menlow.</title>
        <authorList>
            <person name="Newkirk H.N."/>
            <person name="Lessor L."/>
            <person name="Liu M."/>
        </authorList>
    </citation>
    <scope>NUCLEOTIDE SEQUENCE [LARGE SCALE GENOMIC DNA]</scope>
</reference>